<evidence type="ECO:0000313" key="3">
    <source>
        <dbReference type="RefSeq" id="XP_016676752.1"/>
    </source>
</evidence>
<feature type="region of interest" description="Disordered" evidence="1">
    <location>
        <begin position="29"/>
        <end position="69"/>
    </location>
</feature>
<dbReference type="Proteomes" id="UP000818029">
    <property type="component" value="Chromosome A10"/>
</dbReference>
<keyword evidence="3" id="KW-0649">Protein kinase inhibitor</keyword>
<gene>
    <name evidence="3" type="primary">LOC107896135</name>
</gene>
<name>A0A1U8IFA1_GOSHI</name>
<evidence type="ECO:0000313" key="2">
    <source>
        <dbReference type="Proteomes" id="UP000818029"/>
    </source>
</evidence>
<reference evidence="2" key="1">
    <citation type="journal article" date="2020" name="Nat. Genet.">
        <title>Genomic diversifications of five Gossypium allopolyploid species and their impact on cotton improvement.</title>
        <authorList>
            <person name="Chen Z.J."/>
            <person name="Sreedasyam A."/>
            <person name="Ando A."/>
            <person name="Song Q."/>
            <person name="De Santiago L.M."/>
            <person name="Hulse-Kemp A.M."/>
            <person name="Ding M."/>
            <person name="Ye W."/>
            <person name="Kirkbride R.C."/>
            <person name="Jenkins J."/>
            <person name="Plott C."/>
            <person name="Lovell J."/>
            <person name="Lin Y.M."/>
            <person name="Vaughn R."/>
            <person name="Liu B."/>
            <person name="Simpson S."/>
            <person name="Scheffler B.E."/>
            <person name="Wen L."/>
            <person name="Saski C.A."/>
            <person name="Grover C.E."/>
            <person name="Hu G."/>
            <person name="Conover J.L."/>
            <person name="Carlson J.W."/>
            <person name="Shu S."/>
            <person name="Boston L.B."/>
            <person name="Williams M."/>
            <person name="Peterson D.G."/>
            <person name="McGee K."/>
            <person name="Jones D.C."/>
            <person name="Wendel J.F."/>
            <person name="Stelly D.M."/>
            <person name="Grimwood J."/>
            <person name="Schmutz J."/>
        </authorList>
    </citation>
    <scope>NUCLEOTIDE SEQUENCE [LARGE SCALE GENOMIC DNA]</scope>
    <source>
        <strain evidence="2">cv. TM-1</strain>
    </source>
</reference>
<proteinExistence type="predicted"/>
<dbReference type="OMA" id="CHYNGAR"/>
<accession>A0A1U8IFA1</accession>
<protein>
    <submittedName>
        <fullName evidence="3">Cyclin-dependent protein kinase inhibitor SMR6</fullName>
    </submittedName>
</protein>
<dbReference type="PaxDb" id="3635-A0A1U8IFA1"/>
<sequence>MGFSEKPRNDGRLENEGKKWVITGIPSLKPINTKPSEEEATAACSTTPTSKESKIADRLPCPPPLTKRKPPLRCHRNGVREFFNPPDFEALFNSHFHNAIDFQTSFSF</sequence>
<reference evidence="3" key="2">
    <citation type="submission" date="2025-08" db="UniProtKB">
        <authorList>
            <consortium name="RefSeq"/>
        </authorList>
    </citation>
    <scope>IDENTIFICATION</scope>
</reference>
<dbReference type="AlphaFoldDB" id="A0A1U8IFA1"/>
<organism evidence="2 3">
    <name type="scientific">Gossypium hirsutum</name>
    <name type="common">Upland cotton</name>
    <name type="synonym">Gossypium mexicanum</name>
    <dbReference type="NCBI Taxonomy" id="3635"/>
    <lineage>
        <taxon>Eukaryota</taxon>
        <taxon>Viridiplantae</taxon>
        <taxon>Streptophyta</taxon>
        <taxon>Embryophyta</taxon>
        <taxon>Tracheophyta</taxon>
        <taxon>Spermatophyta</taxon>
        <taxon>Magnoliopsida</taxon>
        <taxon>eudicotyledons</taxon>
        <taxon>Gunneridae</taxon>
        <taxon>Pentapetalae</taxon>
        <taxon>rosids</taxon>
        <taxon>malvids</taxon>
        <taxon>Malvales</taxon>
        <taxon>Malvaceae</taxon>
        <taxon>Malvoideae</taxon>
        <taxon>Gossypium</taxon>
    </lineage>
</organism>
<evidence type="ECO:0000256" key="1">
    <source>
        <dbReference type="SAM" id="MobiDB-lite"/>
    </source>
</evidence>
<dbReference type="KEGG" id="ghi:107896135"/>
<keyword evidence="2" id="KW-1185">Reference proteome</keyword>
<dbReference type="RefSeq" id="XP_016676752.1">
    <property type="nucleotide sequence ID" value="XM_016821263.2"/>
</dbReference>
<dbReference type="OrthoDB" id="1302889at2759"/>
<dbReference type="GeneID" id="107896135"/>